<feature type="domain" description="CMP/dCMP-type deaminase" evidence="16">
    <location>
        <begin position="6"/>
        <end position="134"/>
    </location>
</feature>
<dbReference type="FunFam" id="3.40.140.10:FF:000008">
    <property type="entry name" value="Cytidine deaminase"/>
    <property type="match status" value="1"/>
</dbReference>
<evidence type="ECO:0000256" key="10">
    <source>
        <dbReference type="ARBA" id="ARBA00049252"/>
    </source>
</evidence>
<dbReference type="PANTHER" id="PTHR11644:SF2">
    <property type="entry name" value="CYTIDINE DEAMINASE"/>
    <property type="match status" value="1"/>
</dbReference>
<evidence type="ECO:0000256" key="14">
    <source>
        <dbReference type="PIRSR" id="PIRSR606262-3"/>
    </source>
</evidence>
<dbReference type="Pfam" id="PF00383">
    <property type="entry name" value="dCMP_cyt_deam_1"/>
    <property type="match status" value="1"/>
</dbReference>
<evidence type="ECO:0000256" key="5">
    <source>
        <dbReference type="ARBA" id="ARBA00018266"/>
    </source>
</evidence>
<dbReference type="InterPro" id="IPR016192">
    <property type="entry name" value="APOBEC/CMP_deaminase_Zn-bd"/>
</dbReference>
<evidence type="ECO:0000256" key="8">
    <source>
        <dbReference type="ARBA" id="ARBA00022833"/>
    </source>
</evidence>
<dbReference type="NCBIfam" id="NF004064">
    <property type="entry name" value="PRK05578.1"/>
    <property type="match status" value="1"/>
</dbReference>
<dbReference type="InterPro" id="IPR016193">
    <property type="entry name" value="Cytidine_deaminase-like"/>
</dbReference>
<dbReference type="RefSeq" id="WP_126764521.1">
    <property type="nucleotide sequence ID" value="NZ_JBHLTZ010000002.1"/>
</dbReference>
<dbReference type="Gene3D" id="3.40.140.10">
    <property type="entry name" value="Cytidine Deaminase, domain 2"/>
    <property type="match status" value="1"/>
</dbReference>
<dbReference type="PROSITE" id="PS51747">
    <property type="entry name" value="CYT_DCMP_DEAMINASES_2"/>
    <property type="match status" value="1"/>
</dbReference>
<dbReference type="EMBL" id="PIPW01000005">
    <property type="protein sequence ID" value="RUO51349.1"/>
    <property type="molecule type" value="Genomic_DNA"/>
</dbReference>
<dbReference type="OrthoDB" id="9795347at2"/>
<dbReference type="GO" id="GO:0005829">
    <property type="term" value="C:cytosol"/>
    <property type="evidence" value="ECO:0007669"/>
    <property type="project" value="TreeGrafter"/>
</dbReference>
<dbReference type="InterPro" id="IPR050202">
    <property type="entry name" value="Cyt/Deoxycyt_deaminase"/>
</dbReference>
<evidence type="ECO:0000256" key="11">
    <source>
        <dbReference type="ARBA" id="ARBA00049558"/>
    </source>
</evidence>
<dbReference type="AlphaFoldDB" id="A0A432XRJ4"/>
<evidence type="ECO:0000256" key="7">
    <source>
        <dbReference type="ARBA" id="ARBA00022801"/>
    </source>
</evidence>
<gene>
    <name evidence="17" type="ORF">CWI69_11730</name>
</gene>
<comment type="caution">
    <text evidence="17">The sequence shown here is derived from an EMBL/GenBank/DDBJ whole genome shotgun (WGS) entry which is preliminary data.</text>
</comment>
<reference evidence="18" key="1">
    <citation type="journal article" date="2018" name="Front. Microbiol.">
        <title>Genome-Based Analysis Reveals the Taxonomy and Diversity of the Family Idiomarinaceae.</title>
        <authorList>
            <person name="Liu Y."/>
            <person name="Lai Q."/>
            <person name="Shao Z."/>
        </authorList>
    </citation>
    <scope>NUCLEOTIDE SEQUENCE [LARGE SCALE GENOMIC DNA]</scope>
    <source>
        <strain evidence="18">BH195</strain>
    </source>
</reference>
<name>A0A432XRJ4_9GAMM</name>
<evidence type="ECO:0000259" key="16">
    <source>
        <dbReference type="PROSITE" id="PS51747"/>
    </source>
</evidence>
<dbReference type="SUPFAM" id="SSF53927">
    <property type="entry name" value="Cytidine deaminase-like"/>
    <property type="match status" value="1"/>
</dbReference>
<dbReference type="GO" id="GO:0004126">
    <property type="term" value="F:cytidine deaminase activity"/>
    <property type="evidence" value="ECO:0007669"/>
    <property type="project" value="UniProtKB-UniRule"/>
</dbReference>
<keyword evidence="18" id="KW-1185">Reference proteome</keyword>
<dbReference type="EC" id="3.5.4.5" evidence="4 15"/>
<feature type="binding site" evidence="14">
    <location>
        <position position="93"/>
    </location>
    <ligand>
        <name>Zn(2+)</name>
        <dbReference type="ChEBI" id="CHEBI:29105"/>
        <note>catalytic</note>
    </ligand>
</feature>
<dbReference type="GO" id="GO:0055086">
    <property type="term" value="P:nucleobase-containing small molecule metabolic process"/>
    <property type="evidence" value="ECO:0007669"/>
    <property type="project" value="UniProtKB-ARBA"/>
</dbReference>
<dbReference type="PANTHER" id="PTHR11644">
    <property type="entry name" value="CYTIDINE DEAMINASE"/>
    <property type="match status" value="1"/>
</dbReference>
<dbReference type="InterPro" id="IPR006262">
    <property type="entry name" value="Cyt_deam_tetra"/>
</dbReference>
<evidence type="ECO:0000256" key="1">
    <source>
        <dbReference type="ARBA" id="ARBA00001947"/>
    </source>
</evidence>
<dbReference type="GO" id="GO:0008270">
    <property type="term" value="F:zinc ion binding"/>
    <property type="evidence" value="ECO:0007669"/>
    <property type="project" value="UniProtKB-UniRule"/>
</dbReference>
<evidence type="ECO:0000256" key="2">
    <source>
        <dbReference type="ARBA" id="ARBA00003949"/>
    </source>
</evidence>
<dbReference type="InterPro" id="IPR002125">
    <property type="entry name" value="CMP_dCMP_dom"/>
</dbReference>
<comment type="catalytic activity">
    <reaction evidence="10 15">
        <text>2'-deoxycytidine + H2O + H(+) = 2'-deoxyuridine + NH4(+)</text>
        <dbReference type="Rhea" id="RHEA:13433"/>
        <dbReference type="ChEBI" id="CHEBI:15377"/>
        <dbReference type="ChEBI" id="CHEBI:15378"/>
        <dbReference type="ChEBI" id="CHEBI:15698"/>
        <dbReference type="ChEBI" id="CHEBI:16450"/>
        <dbReference type="ChEBI" id="CHEBI:28938"/>
        <dbReference type="EC" id="3.5.4.5"/>
    </reaction>
</comment>
<evidence type="ECO:0000256" key="12">
    <source>
        <dbReference type="PIRSR" id="PIRSR606262-1"/>
    </source>
</evidence>
<proteinExistence type="inferred from homology"/>
<feature type="active site" description="Proton donor" evidence="12">
    <location>
        <position position="60"/>
    </location>
</feature>
<keyword evidence="6 14" id="KW-0479">Metal-binding</keyword>
<evidence type="ECO:0000313" key="17">
    <source>
        <dbReference type="EMBL" id="RUO51349.1"/>
    </source>
</evidence>
<feature type="binding site" evidence="14">
    <location>
        <position position="96"/>
    </location>
    <ligand>
        <name>Zn(2+)</name>
        <dbReference type="ChEBI" id="CHEBI:29105"/>
        <note>catalytic</note>
    </ligand>
</feature>
<comment type="cofactor">
    <cofactor evidence="1 14 15">
        <name>Zn(2+)</name>
        <dbReference type="ChEBI" id="CHEBI:29105"/>
    </cofactor>
</comment>
<evidence type="ECO:0000256" key="9">
    <source>
        <dbReference type="ARBA" id="ARBA00032005"/>
    </source>
</evidence>
<comment type="similarity">
    <text evidence="3 15">Belongs to the cytidine and deoxycytidylate deaminase family.</text>
</comment>
<evidence type="ECO:0000256" key="13">
    <source>
        <dbReference type="PIRSR" id="PIRSR606262-2"/>
    </source>
</evidence>
<evidence type="ECO:0000256" key="3">
    <source>
        <dbReference type="ARBA" id="ARBA00006576"/>
    </source>
</evidence>
<dbReference type="GO" id="GO:0042802">
    <property type="term" value="F:identical protein binding"/>
    <property type="evidence" value="ECO:0007669"/>
    <property type="project" value="UniProtKB-ARBA"/>
</dbReference>
<protein>
    <recommendedName>
        <fullName evidence="5 15">Cytidine deaminase</fullName>
        <ecNumber evidence="4 15">3.5.4.5</ecNumber>
    </recommendedName>
    <alternativeName>
        <fullName evidence="9 15">Cytidine aminohydrolase</fullName>
    </alternativeName>
</protein>
<comment type="function">
    <text evidence="2 15">This enzyme scavenges exogenous and endogenous cytidine and 2'-deoxycytidine for UMP synthesis.</text>
</comment>
<keyword evidence="8 14" id="KW-0862">Zinc</keyword>
<evidence type="ECO:0000256" key="4">
    <source>
        <dbReference type="ARBA" id="ARBA00012783"/>
    </source>
</evidence>
<dbReference type="CDD" id="cd01283">
    <property type="entry name" value="cytidine_deaminase"/>
    <property type="match status" value="1"/>
</dbReference>
<feature type="binding site" evidence="14">
    <location>
        <position position="58"/>
    </location>
    <ligand>
        <name>Zn(2+)</name>
        <dbReference type="ChEBI" id="CHEBI:29105"/>
        <note>catalytic</note>
    </ligand>
</feature>
<evidence type="ECO:0000313" key="18">
    <source>
        <dbReference type="Proteomes" id="UP000287198"/>
    </source>
</evidence>
<dbReference type="Proteomes" id="UP000287198">
    <property type="component" value="Unassembled WGS sequence"/>
</dbReference>
<evidence type="ECO:0000256" key="15">
    <source>
        <dbReference type="RuleBase" id="RU364006"/>
    </source>
</evidence>
<dbReference type="NCBIfam" id="TIGR01354">
    <property type="entry name" value="cyt_deam_tetra"/>
    <property type="match status" value="1"/>
</dbReference>
<dbReference type="PROSITE" id="PS00903">
    <property type="entry name" value="CYT_DCMP_DEAMINASES_1"/>
    <property type="match status" value="1"/>
</dbReference>
<sequence length="144" mass="15851">MNNTIEQVEFLRQRAKQASQNAYAPYSQFPVGAAVLMRNGDVVIGCNVENVSYGLSNCAERTAIFSAIAQGYRAEDMEAVFIYTPGAKAYAPCGACRQVLAEFLPADTKVSSTSDDQSRQWRVAELLPDAFEFDSNAYRNLSDD</sequence>
<evidence type="ECO:0000256" key="6">
    <source>
        <dbReference type="ARBA" id="ARBA00022723"/>
    </source>
</evidence>
<accession>A0A432XRJ4</accession>
<feature type="binding site" evidence="13">
    <location>
        <begin position="47"/>
        <end position="53"/>
    </location>
    <ligand>
        <name>substrate</name>
    </ligand>
</feature>
<comment type="catalytic activity">
    <reaction evidence="11 15">
        <text>cytidine + H2O + H(+) = uridine + NH4(+)</text>
        <dbReference type="Rhea" id="RHEA:16069"/>
        <dbReference type="ChEBI" id="CHEBI:15377"/>
        <dbReference type="ChEBI" id="CHEBI:15378"/>
        <dbReference type="ChEBI" id="CHEBI:16704"/>
        <dbReference type="ChEBI" id="CHEBI:17562"/>
        <dbReference type="ChEBI" id="CHEBI:28938"/>
        <dbReference type="EC" id="3.5.4.5"/>
    </reaction>
</comment>
<dbReference type="GO" id="GO:0072527">
    <property type="term" value="P:pyrimidine-containing compound metabolic process"/>
    <property type="evidence" value="ECO:0007669"/>
    <property type="project" value="UniProtKB-ARBA"/>
</dbReference>
<organism evidence="17 18">
    <name type="scientific">Pseudidiomarina halophila</name>
    <dbReference type="NCBI Taxonomy" id="1449799"/>
    <lineage>
        <taxon>Bacteria</taxon>
        <taxon>Pseudomonadati</taxon>
        <taxon>Pseudomonadota</taxon>
        <taxon>Gammaproteobacteria</taxon>
        <taxon>Alteromonadales</taxon>
        <taxon>Idiomarinaceae</taxon>
        <taxon>Pseudidiomarina</taxon>
    </lineage>
</organism>
<keyword evidence="7 15" id="KW-0378">Hydrolase</keyword>